<evidence type="ECO:0000256" key="1">
    <source>
        <dbReference type="SAM" id="Coils"/>
    </source>
</evidence>
<feature type="compositionally biased region" description="Polar residues" evidence="2">
    <location>
        <begin position="199"/>
        <end position="210"/>
    </location>
</feature>
<feature type="coiled-coil region" evidence="1">
    <location>
        <begin position="123"/>
        <end position="150"/>
    </location>
</feature>
<dbReference type="InterPro" id="IPR036388">
    <property type="entry name" value="WH-like_DNA-bd_sf"/>
</dbReference>
<keyword evidence="1" id="KW-0175">Coiled coil</keyword>
<comment type="caution">
    <text evidence="4">The sequence shown here is derived from an EMBL/GenBank/DDBJ whole genome shotgun (WGS) entry which is preliminary data.</text>
</comment>
<dbReference type="SUPFAM" id="SSF46785">
    <property type="entry name" value="Winged helix' DNA-binding domain"/>
    <property type="match status" value="1"/>
</dbReference>
<reference evidence="4" key="1">
    <citation type="submission" date="2021-01" db="EMBL/GenBank/DDBJ databases">
        <title>Whole genome shotgun sequence of Rugosimonospora africana NBRC 104875.</title>
        <authorList>
            <person name="Komaki H."/>
            <person name="Tamura T."/>
        </authorList>
    </citation>
    <scope>NUCLEOTIDE SEQUENCE</scope>
    <source>
        <strain evidence="4">NBRC 104875</strain>
    </source>
</reference>
<dbReference type="EMBL" id="BONZ01000026">
    <property type="protein sequence ID" value="GIH14511.1"/>
    <property type="molecule type" value="Genomic_DNA"/>
</dbReference>
<feature type="region of interest" description="Disordered" evidence="2">
    <location>
        <begin position="188"/>
        <end position="227"/>
    </location>
</feature>
<dbReference type="PANTHER" id="PTHR33169">
    <property type="entry name" value="PADR-FAMILY TRANSCRIPTIONAL REGULATOR"/>
    <property type="match status" value="1"/>
</dbReference>
<dbReference type="PANTHER" id="PTHR33169:SF27">
    <property type="entry name" value="TRANSCRIPTIONAL REGULATOR PADR FAMILY PROTEIN"/>
    <property type="match status" value="1"/>
</dbReference>
<dbReference type="Pfam" id="PF03551">
    <property type="entry name" value="PadR"/>
    <property type="match status" value="1"/>
</dbReference>
<evidence type="ECO:0000256" key="2">
    <source>
        <dbReference type="SAM" id="MobiDB-lite"/>
    </source>
</evidence>
<evidence type="ECO:0000313" key="5">
    <source>
        <dbReference type="Proteomes" id="UP000642748"/>
    </source>
</evidence>
<dbReference type="InterPro" id="IPR052509">
    <property type="entry name" value="Metal_resp_DNA-bind_regulator"/>
</dbReference>
<name>A0A8J3QT98_9ACTN</name>
<dbReference type="RefSeq" id="WP_203918177.1">
    <property type="nucleotide sequence ID" value="NZ_BONZ01000026.1"/>
</dbReference>
<accession>A0A8J3QT98</accession>
<evidence type="ECO:0000313" key="4">
    <source>
        <dbReference type="EMBL" id="GIH14511.1"/>
    </source>
</evidence>
<proteinExistence type="predicted"/>
<dbReference type="Proteomes" id="UP000642748">
    <property type="component" value="Unassembled WGS sequence"/>
</dbReference>
<dbReference type="InterPro" id="IPR036390">
    <property type="entry name" value="WH_DNA-bd_sf"/>
</dbReference>
<dbReference type="InterPro" id="IPR005149">
    <property type="entry name" value="Tscrpt_reg_PadR_N"/>
</dbReference>
<feature type="domain" description="Transcription regulator PadR N-terminal" evidence="3">
    <location>
        <begin position="15"/>
        <end position="90"/>
    </location>
</feature>
<protein>
    <submittedName>
        <fullName evidence="4">PadR family transcriptional regulator</fullName>
    </submittedName>
</protein>
<keyword evidence="5" id="KW-1185">Reference proteome</keyword>
<dbReference type="Gene3D" id="1.10.10.10">
    <property type="entry name" value="Winged helix-like DNA-binding domain superfamily/Winged helix DNA-binding domain"/>
    <property type="match status" value="1"/>
</dbReference>
<organism evidence="4 5">
    <name type="scientific">Rugosimonospora africana</name>
    <dbReference type="NCBI Taxonomy" id="556532"/>
    <lineage>
        <taxon>Bacteria</taxon>
        <taxon>Bacillati</taxon>
        <taxon>Actinomycetota</taxon>
        <taxon>Actinomycetes</taxon>
        <taxon>Micromonosporales</taxon>
        <taxon>Micromonosporaceae</taxon>
        <taxon>Rugosimonospora</taxon>
    </lineage>
</organism>
<dbReference type="AlphaFoldDB" id="A0A8J3QT98"/>
<evidence type="ECO:0000259" key="3">
    <source>
        <dbReference type="Pfam" id="PF03551"/>
    </source>
</evidence>
<sequence length="227" mass="25831">MAKQRKVGNLLGLAVLSYLIQRPMHPYELSRTLRDNGDARSIKFNHGSLYMVVGQLAKAGFVAEVETNREGQRPERTVYALTDAGRQEMRDWLRELVEEPRHEYPQFVAALSLIGALPPGDVLVLLHRRLDRLAEQRAEAQKLVDESLAAGVPELFLVEEQYRIALLDADASFVRRFAERITDPDNGWGRQWAEFHGESQPTQDVSTPEMSTPERPTQERPTQAQEE</sequence>
<gene>
    <name evidence="4" type="ORF">Raf01_26830</name>
</gene>